<keyword evidence="2 4" id="KW-0863">Zinc-finger</keyword>
<dbReference type="GO" id="GO:0032221">
    <property type="term" value="C:Rpd3S complex"/>
    <property type="evidence" value="ECO:0007669"/>
    <property type="project" value="TreeGrafter"/>
</dbReference>
<evidence type="ECO:0000256" key="1">
    <source>
        <dbReference type="ARBA" id="ARBA00022723"/>
    </source>
</evidence>
<dbReference type="AlphaFoldDB" id="A0A9P6CMW4"/>
<dbReference type="OrthoDB" id="5876363at2759"/>
<dbReference type="SUPFAM" id="SSF57903">
    <property type="entry name" value="FYVE/PHD zinc finger"/>
    <property type="match status" value="2"/>
</dbReference>
<dbReference type="SMART" id="SM00249">
    <property type="entry name" value="PHD"/>
    <property type="match status" value="2"/>
</dbReference>
<feature type="compositionally biased region" description="Basic residues" evidence="5">
    <location>
        <begin position="579"/>
        <end position="589"/>
    </location>
</feature>
<evidence type="ECO:0000256" key="3">
    <source>
        <dbReference type="ARBA" id="ARBA00022833"/>
    </source>
</evidence>
<dbReference type="InterPro" id="IPR011011">
    <property type="entry name" value="Znf_FYVE_PHD"/>
</dbReference>
<evidence type="ECO:0000256" key="4">
    <source>
        <dbReference type="PROSITE-ProRule" id="PRU00146"/>
    </source>
</evidence>
<feature type="compositionally biased region" description="Basic and acidic residues" evidence="5">
    <location>
        <begin position="183"/>
        <end position="192"/>
    </location>
</feature>
<dbReference type="EMBL" id="MU155564">
    <property type="protein sequence ID" value="KAF9472207.1"/>
    <property type="molecule type" value="Genomic_DNA"/>
</dbReference>
<evidence type="ECO:0000256" key="5">
    <source>
        <dbReference type="SAM" id="MobiDB-lite"/>
    </source>
</evidence>
<keyword evidence="1" id="KW-0479">Metal-binding</keyword>
<feature type="region of interest" description="Disordered" evidence="5">
    <location>
        <begin position="70"/>
        <end position="192"/>
    </location>
</feature>
<feature type="compositionally biased region" description="Basic and acidic residues" evidence="5">
    <location>
        <begin position="728"/>
        <end position="741"/>
    </location>
</feature>
<feature type="compositionally biased region" description="Polar residues" evidence="5">
    <location>
        <begin position="600"/>
        <end position="609"/>
    </location>
</feature>
<feature type="compositionally biased region" description="Polar residues" evidence="5">
    <location>
        <begin position="154"/>
        <end position="164"/>
    </location>
</feature>
<protein>
    <recommendedName>
        <fullName evidence="6">PHD-type domain-containing protein</fullName>
    </recommendedName>
</protein>
<sequence>MATAASIPAYLLPGVPVHQPPHLEGDASLATEILPGPPSSATLQHNALKRDPKKPFMAYSYLPTSDPGSTYSGLTHGTLIGQDLEGPRSKRHRADKGHATGRAQRASARNQGSSATVLVAPDPSTSLDCPSNPTSQPIVVDAPSPAMVDKEMSLSRSNSYTNLLDPSPPSATNGRTKRKDKGKGKEMESPPLKVKEEPKLFSLNSPEPSNNLLNNEDHCFSCRSYGSLVYCDGCPRAFHFWCLDPPLEGVDDDGDARWFCSTCVARKHPPRKPPPSLLSAVIHHLQISNPVEFQLPEDIRTYFKDVATGPKGNYFDSSEIKQPRLNRHGQLEDRDPYRLRDRNGGSVLCYQCGLSALPNRLSAIAPAAKRIRSSTSKATTPDAWKSIISCDYCNLHWHMDCLDPPLLTLPPFSKKWMCPNHAERILPHKRRVPKQHATPIEITKPRQYNNGNIEIIHPEYSSTIPNRSMPADEVLINGRRYRVPERVIVFDFWNKLNKWDDHIVRDTELTSGLSSPLTSLSSLDDSDDLQSSGQRDIDELSAAQLLCGLSAAKRTGASPIVGKTMHDRSVQTDFEPPKTKNKVGRPRKHPLPEPPINGLGSINRSSESTNPPPSVTISAMRRRRVSQHVAPEPSTRQLRSKSKNNVIDIPLTSISSGNSMKQGDEGFTVPAVSSMGTTTQGKIKIVNVKMEEMDTLLSMNSSLPEHPASSSSSLPKAPRAIRTPRQPKQKDTEGSTKDVKEKRGRKRKIGDDELPTAEGENGTNVDDHGAKAGRDEKFDKEHKQNKEARKLKRTPAHHSQLQSTNQETPPTSSAVLVSPSLSITPSLKIRLPRLSNLNTSKNSFALSPANLDSPTRR</sequence>
<dbReference type="GO" id="GO:0008270">
    <property type="term" value="F:zinc ion binding"/>
    <property type="evidence" value="ECO:0007669"/>
    <property type="project" value="UniProtKB-KW"/>
</dbReference>
<dbReference type="InterPro" id="IPR052819">
    <property type="entry name" value="Chromatin_regulatory_protein"/>
</dbReference>
<dbReference type="PANTHER" id="PTHR47636:SF1">
    <property type="entry name" value="TRANSCRIPTIONAL REGULATORY PROTEIN RCO1"/>
    <property type="match status" value="1"/>
</dbReference>
<feature type="compositionally biased region" description="Basic and acidic residues" evidence="5">
    <location>
        <begin position="566"/>
        <end position="578"/>
    </location>
</feature>
<name>A0A9P6CMW4_9AGAR</name>
<feature type="region of interest" description="Disordered" evidence="5">
    <location>
        <begin position="566"/>
        <end position="643"/>
    </location>
</feature>
<keyword evidence="8" id="KW-1185">Reference proteome</keyword>
<feature type="compositionally biased region" description="Polar residues" evidence="5">
    <location>
        <begin position="123"/>
        <end position="137"/>
    </location>
</feature>
<feature type="compositionally biased region" description="Polar residues" evidence="5">
    <location>
        <begin position="107"/>
        <end position="116"/>
    </location>
</feature>
<reference evidence="7" key="1">
    <citation type="submission" date="2020-11" db="EMBL/GenBank/DDBJ databases">
        <authorList>
            <consortium name="DOE Joint Genome Institute"/>
            <person name="Ahrendt S."/>
            <person name="Riley R."/>
            <person name="Andreopoulos W."/>
            <person name="Labutti K."/>
            <person name="Pangilinan J."/>
            <person name="Ruiz-Duenas F.J."/>
            <person name="Barrasa J.M."/>
            <person name="Sanchez-Garcia M."/>
            <person name="Camarero S."/>
            <person name="Miyauchi S."/>
            <person name="Serrano A."/>
            <person name="Linde D."/>
            <person name="Babiker R."/>
            <person name="Drula E."/>
            <person name="Ayuso-Fernandez I."/>
            <person name="Pacheco R."/>
            <person name="Padilla G."/>
            <person name="Ferreira P."/>
            <person name="Barriuso J."/>
            <person name="Kellner H."/>
            <person name="Castanera R."/>
            <person name="Alfaro M."/>
            <person name="Ramirez L."/>
            <person name="Pisabarro A.G."/>
            <person name="Kuo A."/>
            <person name="Tritt A."/>
            <person name="Lipzen A."/>
            <person name="He G."/>
            <person name="Yan M."/>
            <person name="Ng V."/>
            <person name="Cullen D."/>
            <person name="Martin F."/>
            <person name="Rosso M.-N."/>
            <person name="Henrissat B."/>
            <person name="Hibbett D."/>
            <person name="Martinez A.T."/>
            <person name="Grigoriev I.V."/>
        </authorList>
    </citation>
    <scope>NUCLEOTIDE SEQUENCE</scope>
    <source>
        <strain evidence="7">CIRM-BRFM 674</strain>
    </source>
</reference>
<feature type="compositionally biased region" description="Basic and acidic residues" evidence="5">
    <location>
        <begin position="765"/>
        <end position="788"/>
    </location>
</feature>
<dbReference type="InterPro" id="IPR001965">
    <property type="entry name" value="Znf_PHD"/>
</dbReference>
<feature type="compositionally biased region" description="Low complexity" evidence="5">
    <location>
        <begin position="701"/>
        <end position="718"/>
    </location>
</feature>
<evidence type="ECO:0000313" key="8">
    <source>
        <dbReference type="Proteomes" id="UP000807469"/>
    </source>
</evidence>
<proteinExistence type="predicted"/>
<organism evidence="7 8">
    <name type="scientific">Pholiota conissans</name>
    <dbReference type="NCBI Taxonomy" id="109636"/>
    <lineage>
        <taxon>Eukaryota</taxon>
        <taxon>Fungi</taxon>
        <taxon>Dikarya</taxon>
        <taxon>Basidiomycota</taxon>
        <taxon>Agaricomycotina</taxon>
        <taxon>Agaricomycetes</taxon>
        <taxon>Agaricomycetidae</taxon>
        <taxon>Agaricales</taxon>
        <taxon>Agaricineae</taxon>
        <taxon>Strophariaceae</taxon>
        <taxon>Pholiota</taxon>
    </lineage>
</organism>
<dbReference type="PANTHER" id="PTHR47636">
    <property type="entry name" value="TRANSCRIPTIONAL REGULATORY PROTEIN RCO1"/>
    <property type="match status" value="1"/>
</dbReference>
<feature type="region of interest" description="Disordered" evidence="5">
    <location>
        <begin position="836"/>
        <end position="857"/>
    </location>
</feature>
<dbReference type="GO" id="GO:0006357">
    <property type="term" value="P:regulation of transcription by RNA polymerase II"/>
    <property type="evidence" value="ECO:0007669"/>
    <property type="project" value="TreeGrafter"/>
</dbReference>
<feature type="region of interest" description="Disordered" evidence="5">
    <location>
        <begin position="510"/>
        <end position="534"/>
    </location>
</feature>
<comment type="caution">
    <text evidence="7">The sequence shown here is derived from an EMBL/GenBank/DDBJ whole genome shotgun (WGS) entry which is preliminary data.</text>
</comment>
<feature type="domain" description="PHD-type" evidence="6">
    <location>
        <begin position="216"/>
        <end position="266"/>
    </location>
</feature>
<evidence type="ECO:0000256" key="2">
    <source>
        <dbReference type="ARBA" id="ARBA00022771"/>
    </source>
</evidence>
<dbReference type="PROSITE" id="PS01359">
    <property type="entry name" value="ZF_PHD_1"/>
    <property type="match status" value="1"/>
</dbReference>
<keyword evidence="3" id="KW-0862">Zinc</keyword>
<evidence type="ECO:0000313" key="7">
    <source>
        <dbReference type="EMBL" id="KAF9472207.1"/>
    </source>
</evidence>
<accession>A0A9P6CMW4</accession>
<dbReference type="PROSITE" id="PS50016">
    <property type="entry name" value="ZF_PHD_2"/>
    <property type="match status" value="1"/>
</dbReference>
<gene>
    <name evidence="7" type="ORF">BDN70DRAFT_887247</name>
</gene>
<dbReference type="Gene3D" id="3.30.40.10">
    <property type="entry name" value="Zinc/RING finger domain, C3HC4 (zinc finger)"/>
    <property type="match status" value="2"/>
</dbReference>
<dbReference type="InterPro" id="IPR019787">
    <property type="entry name" value="Znf_PHD-finger"/>
</dbReference>
<dbReference type="InterPro" id="IPR019786">
    <property type="entry name" value="Zinc_finger_PHD-type_CS"/>
</dbReference>
<dbReference type="Proteomes" id="UP000807469">
    <property type="component" value="Unassembled WGS sequence"/>
</dbReference>
<feature type="region of interest" description="Disordered" evidence="5">
    <location>
        <begin position="700"/>
        <end position="817"/>
    </location>
</feature>
<evidence type="ECO:0000259" key="6">
    <source>
        <dbReference type="PROSITE" id="PS50016"/>
    </source>
</evidence>
<dbReference type="Pfam" id="PF00628">
    <property type="entry name" value="PHD"/>
    <property type="match status" value="2"/>
</dbReference>
<dbReference type="InterPro" id="IPR013083">
    <property type="entry name" value="Znf_RING/FYVE/PHD"/>
</dbReference>
<feature type="compositionally biased region" description="Polar residues" evidence="5">
    <location>
        <begin position="797"/>
        <end position="817"/>
    </location>
</feature>